<dbReference type="InterPro" id="IPR011251">
    <property type="entry name" value="Luciferase-like_dom"/>
</dbReference>
<dbReference type="EMBL" id="BMKW01000005">
    <property type="protein sequence ID" value="GGJ15312.1"/>
    <property type="molecule type" value="Genomic_DNA"/>
</dbReference>
<dbReference type="Pfam" id="PF00296">
    <property type="entry name" value="Bac_luciferase"/>
    <property type="match status" value="1"/>
</dbReference>
<evidence type="ECO:0000256" key="5">
    <source>
        <dbReference type="ARBA" id="ARBA00033748"/>
    </source>
</evidence>
<dbReference type="CDD" id="cd01095">
    <property type="entry name" value="Nitrilotriacetate_monoxgenase"/>
    <property type="match status" value="1"/>
</dbReference>
<dbReference type="Proteomes" id="UP000661507">
    <property type="component" value="Unassembled WGS sequence"/>
</dbReference>
<comment type="similarity">
    <text evidence="5">Belongs to the NtaA/SnaA/DszA monooxygenase family.</text>
</comment>
<feature type="binding site" evidence="6">
    <location>
        <position position="146"/>
    </location>
    <ligand>
        <name>FMN</name>
        <dbReference type="ChEBI" id="CHEBI:58210"/>
    </ligand>
</feature>
<dbReference type="PANTHER" id="PTHR30011:SF16">
    <property type="entry name" value="C2H2 FINGER DOMAIN TRANSCRIPTION FACTOR (EUROFUNG)-RELATED"/>
    <property type="match status" value="1"/>
</dbReference>
<keyword evidence="1 6" id="KW-0285">Flavoprotein</keyword>
<dbReference type="Gene3D" id="3.20.20.30">
    <property type="entry name" value="Luciferase-like domain"/>
    <property type="match status" value="1"/>
</dbReference>
<dbReference type="GO" id="GO:0004497">
    <property type="term" value="F:monooxygenase activity"/>
    <property type="evidence" value="ECO:0007669"/>
    <property type="project" value="UniProtKB-KW"/>
</dbReference>
<evidence type="ECO:0000313" key="8">
    <source>
        <dbReference type="EMBL" id="GGJ15312.1"/>
    </source>
</evidence>
<dbReference type="PANTHER" id="PTHR30011">
    <property type="entry name" value="ALKANESULFONATE MONOOXYGENASE-RELATED"/>
    <property type="match status" value="1"/>
</dbReference>
<reference evidence="8" key="2">
    <citation type="submission" date="2020-09" db="EMBL/GenBank/DDBJ databases">
        <authorList>
            <person name="Sun Q."/>
            <person name="Zhou Y."/>
        </authorList>
    </citation>
    <scope>NUCLEOTIDE SEQUENCE</scope>
    <source>
        <strain evidence="8">CGMCC 1.3617</strain>
    </source>
</reference>
<feature type="domain" description="Luciferase-like" evidence="7">
    <location>
        <begin position="22"/>
        <end position="382"/>
    </location>
</feature>
<gene>
    <name evidence="8" type="ORF">GCM10011320_23260</name>
</gene>
<keyword evidence="4 8" id="KW-0503">Monooxygenase</keyword>
<accession>A0A917KJQ7</accession>
<dbReference type="InterPro" id="IPR016215">
    <property type="entry name" value="NTA_MOA"/>
</dbReference>
<sequence>MGAGNPDGQMRLGVFVQAAGHHVAGWRHPEAIPGGPDIALMRHIAQTAERGKFDMFFLADNFATGYAEHPSSIGKFEPITLLSVLSAHTTHLGLAATASTTYSEPYHIARAFASLDHLSGGRAAWNVVTSSYPKNGKVFGREHPPHADRYAIADEFVEACLQLWDSWDDGAFVMDKAAGTFVRPGSLHVPDFHGTYFTVTGGLNLPRCPQGHPVIIQAGSSATGQALAARTAEVVFTAQNSLGDAQDFYRGLKAQLAQHGRREDSLKIMPGFMPIIGRDEAEARALFAELNRNLDMKQANTVLSDRLGTDMSGYDLDGPVPELPESDHLKSRAKLLLETARREGLTLRDLCYRVAAARGHLMVVGSAAQVADAMQQWFRDGAADGFNLMPAFFPGQFDAFVDQVVPILQARGLVRREYEGTTLRDNLGLARPASRYAARMDSAAE</sequence>
<name>A0A917KJQ7_9PROT</name>
<proteinExistence type="inferred from homology"/>
<organism evidence="8 9">
    <name type="scientific">Neoroseomonas lacus</name>
    <dbReference type="NCBI Taxonomy" id="287609"/>
    <lineage>
        <taxon>Bacteria</taxon>
        <taxon>Pseudomonadati</taxon>
        <taxon>Pseudomonadota</taxon>
        <taxon>Alphaproteobacteria</taxon>
        <taxon>Acetobacterales</taxon>
        <taxon>Acetobacteraceae</taxon>
        <taxon>Neoroseomonas</taxon>
    </lineage>
</organism>
<dbReference type="NCBIfam" id="TIGR03860">
    <property type="entry name" value="FMN_nitrolo"/>
    <property type="match status" value="1"/>
</dbReference>
<feature type="binding site" evidence="6">
    <location>
        <position position="150"/>
    </location>
    <ligand>
        <name>FMN</name>
        <dbReference type="ChEBI" id="CHEBI:58210"/>
    </ligand>
</feature>
<feature type="binding site" evidence="6">
    <location>
        <position position="220"/>
    </location>
    <ligand>
        <name>FMN</name>
        <dbReference type="ChEBI" id="CHEBI:58210"/>
    </ligand>
</feature>
<feature type="binding site" evidence="6">
    <location>
        <position position="97"/>
    </location>
    <ligand>
        <name>FMN</name>
        <dbReference type="ChEBI" id="CHEBI:58210"/>
    </ligand>
</feature>
<feature type="binding site" evidence="6">
    <location>
        <position position="221"/>
    </location>
    <ligand>
        <name>FMN</name>
        <dbReference type="ChEBI" id="CHEBI:58210"/>
    </ligand>
</feature>
<protein>
    <submittedName>
        <fullName evidence="8">Monooxygenase</fullName>
    </submittedName>
</protein>
<evidence type="ECO:0000256" key="3">
    <source>
        <dbReference type="ARBA" id="ARBA00023002"/>
    </source>
</evidence>
<keyword evidence="3" id="KW-0560">Oxidoreductase</keyword>
<dbReference type="InterPro" id="IPR036661">
    <property type="entry name" value="Luciferase-like_sf"/>
</dbReference>
<evidence type="ECO:0000256" key="6">
    <source>
        <dbReference type="PIRSR" id="PIRSR000337-1"/>
    </source>
</evidence>
<evidence type="ECO:0000256" key="2">
    <source>
        <dbReference type="ARBA" id="ARBA00022643"/>
    </source>
</evidence>
<reference evidence="8" key="1">
    <citation type="journal article" date="2014" name="Int. J. Syst. Evol. Microbiol.">
        <title>Complete genome sequence of Corynebacterium casei LMG S-19264T (=DSM 44701T), isolated from a smear-ripened cheese.</title>
        <authorList>
            <consortium name="US DOE Joint Genome Institute (JGI-PGF)"/>
            <person name="Walter F."/>
            <person name="Albersmeier A."/>
            <person name="Kalinowski J."/>
            <person name="Ruckert C."/>
        </authorList>
    </citation>
    <scope>NUCLEOTIDE SEQUENCE</scope>
    <source>
        <strain evidence="8">CGMCC 1.3617</strain>
    </source>
</reference>
<dbReference type="RefSeq" id="WP_188967215.1">
    <property type="nucleotide sequence ID" value="NZ_BMKW01000005.1"/>
</dbReference>
<dbReference type="AlphaFoldDB" id="A0A917KJQ7"/>
<keyword evidence="9" id="KW-1185">Reference proteome</keyword>
<evidence type="ECO:0000256" key="4">
    <source>
        <dbReference type="ARBA" id="ARBA00023033"/>
    </source>
</evidence>
<evidence type="ECO:0000313" key="9">
    <source>
        <dbReference type="Proteomes" id="UP000661507"/>
    </source>
</evidence>
<dbReference type="PIRSF" id="PIRSF000337">
    <property type="entry name" value="NTA_MOA"/>
    <property type="match status" value="1"/>
</dbReference>
<dbReference type="SUPFAM" id="SSF51679">
    <property type="entry name" value="Bacterial luciferase-like"/>
    <property type="match status" value="1"/>
</dbReference>
<evidence type="ECO:0000259" key="7">
    <source>
        <dbReference type="Pfam" id="PF00296"/>
    </source>
</evidence>
<dbReference type="InterPro" id="IPR051260">
    <property type="entry name" value="Diverse_substr_monoxygenases"/>
</dbReference>
<evidence type="ECO:0000256" key="1">
    <source>
        <dbReference type="ARBA" id="ARBA00022630"/>
    </source>
</evidence>
<comment type="caution">
    <text evidence="8">The sequence shown here is derived from an EMBL/GenBank/DDBJ whole genome shotgun (WGS) entry which is preliminary data.</text>
</comment>
<keyword evidence="2 6" id="KW-0288">FMN</keyword>
<feature type="binding site" evidence="6">
    <location>
        <position position="60"/>
    </location>
    <ligand>
        <name>FMN</name>
        <dbReference type="ChEBI" id="CHEBI:58210"/>
    </ligand>
</feature>
<dbReference type="GO" id="GO:0016705">
    <property type="term" value="F:oxidoreductase activity, acting on paired donors, with incorporation or reduction of molecular oxygen"/>
    <property type="evidence" value="ECO:0007669"/>
    <property type="project" value="InterPro"/>
</dbReference>